<dbReference type="GO" id="GO:0030833">
    <property type="term" value="P:regulation of actin filament polymerization"/>
    <property type="evidence" value="ECO:0007669"/>
    <property type="project" value="InterPro"/>
</dbReference>
<dbReference type="InterPro" id="IPR013766">
    <property type="entry name" value="Thioredoxin_domain"/>
</dbReference>
<dbReference type="InterPro" id="IPR037944">
    <property type="entry name" value="PRX5-like"/>
</dbReference>
<dbReference type="PANTHER" id="PTHR10430:SF16">
    <property type="entry name" value="PEROXIREDOXIN-5, MITOCHONDRIAL"/>
    <property type="match status" value="1"/>
</dbReference>
<dbReference type="InterPro" id="IPR006789">
    <property type="entry name" value="ARPC5"/>
</dbReference>
<keyword evidence="6 14" id="KW-0049">Antioxidant</keyword>
<dbReference type="SUPFAM" id="SSF52833">
    <property type="entry name" value="Thioredoxin-like"/>
    <property type="match status" value="1"/>
</dbReference>
<evidence type="ECO:0000256" key="9">
    <source>
        <dbReference type="ARBA" id="ARBA00023284"/>
    </source>
</evidence>
<sequence length="316" mass="34603">MEDWRRIDVDQYDPDLQYEPDPIDAPAYSAQQLDSLVTEIRSSVSRGDALGAIKLCVAQPPYGSDSALKTAYLQAVLNAFVSVRQSEIPNIVKSLDMDETDTLVKLLYSLMSVKEGQKSGGVLLGWFDKVVELVGERPIVSYVNTCARRSNMVVKRGDKFPTNVSTLFISSPEGEPKPFDLKAATKSKKFVVVSVPGAFTPPCTNQHLPEYIQKVQNFASKGVDFILVVTQNDPFVLRAWREKLGATSNKILFVSDPYLDLSKKLGSPIDLGDLGLGTRSSRLALIVNRSGIVEFVADEKGGEVNVSTASKLLAKL</sequence>
<reference evidence="16 18" key="1">
    <citation type="journal article" date="2021" name="G3 (Bethesda)">
        <title>Genomic diversity, chromosomal rearrangements, and interspecies hybridization in the ogataea polymorpha species complex.</title>
        <authorList>
            <person name="Hanson S.J."/>
            <person name="Cinneide E.O."/>
            <person name="Salzberg L.I."/>
            <person name="Wolfe K.H."/>
            <person name="McGowan J."/>
            <person name="Fitzpatrick D.A."/>
            <person name="Matlin K."/>
        </authorList>
    </citation>
    <scope>NUCLEOTIDE SEQUENCE</scope>
    <source>
        <strain evidence="17">81-436-3</strain>
        <strain evidence="16">83-405-1</strain>
    </source>
</reference>
<evidence type="ECO:0000256" key="12">
    <source>
        <dbReference type="ARBA" id="ARBA00060329"/>
    </source>
</evidence>
<keyword evidence="9 14" id="KW-0676">Redox-active center</keyword>
<keyword evidence="7 14" id="KW-0560">Oxidoreductase</keyword>
<evidence type="ECO:0000259" key="15">
    <source>
        <dbReference type="PROSITE" id="PS51352"/>
    </source>
</evidence>
<dbReference type="Gene3D" id="3.40.30.10">
    <property type="entry name" value="Glutaredoxin"/>
    <property type="match status" value="1"/>
</dbReference>
<evidence type="ECO:0000256" key="14">
    <source>
        <dbReference type="RuleBase" id="RU366011"/>
    </source>
</evidence>
<evidence type="ECO:0000256" key="11">
    <source>
        <dbReference type="ARBA" id="ARBA00041308"/>
    </source>
</evidence>
<dbReference type="InterPro" id="IPR036743">
    <property type="entry name" value="ARPC5_sf"/>
</dbReference>
<feature type="domain" description="Thioredoxin" evidence="15">
    <location>
        <begin position="154"/>
        <end position="316"/>
    </location>
</feature>
<dbReference type="InterPro" id="IPR036249">
    <property type="entry name" value="Thioredoxin-like_sf"/>
</dbReference>
<comment type="similarity">
    <text evidence="3 14">Belongs to the peroxiredoxin family. Prx5 subfamily.</text>
</comment>
<dbReference type="PROSITE" id="PS51352">
    <property type="entry name" value="THIOREDOXIN_2"/>
    <property type="match status" value="1"/>
</dbReference>
<evidence type="ECO:0000256" key="4">
    <source>
        <dbReference type="ARBA" id="ARBA00022490"/>
    </source>
</evidence>
<dbReference type="GO" id="GO:0008379">
    <property type="term" value="F:thioredoxin peroxidase activity"/>
    <property type="evidence" value="ECO:0007669"/>
    <property type="project" value="InterPro"/>
</dbReference>
<dbReference type="GO" id="GO:0034599">
    <property type="term" value="P:cellular response to oxidative stress"/>
    <property type="evidence" value="ECO:0007669"/>
    <property type="project" value="InterPro"/>
</dbReference>
<evidence type="ECO:0000313" key="16">
    <source>
        <dbReference type="EMBL" id="KAG7730067.1"/>
    </source>
</evidence>
<protein>
    <recommendedName>
        <fullName evidence="10">Actin-related protein 2/3 complex subunit 5</fullName>
    </recommendedName>
    <alternativeName>
        <fullName evidence="11">Arp2/3 complex 16 kDa subunit</fullName>
    </alternativeName>
</protein>
<gene>
    <name evidence="16" type="ORF">KL933_001147</name>
    <name evidence="17" type="ORF">KL946_001351</name>
</gene>
<dbReference type="Pfam" id="PF08534">
    <property type="entry name" value="Redoxin"/>
    <property type="match status" value="1"/>
</dbReference>
<dbReference type="PANTHER" id="PTHR10430">
    <property type="entry name" value="PEROXIREDOXIN"/>
    <property type="match status" value="1"/>
</dbReference>
<dbReference type="Proteomes" id="UP000738402">
    <property type="component" value="Unassembled WGS sequence"/>
</dbReference>
<dbReference type="GO" id="GO:0044396">
    <property type="term" value="P:actin cortical patch organization"/>
    <property type="evidence" value="ECO:0007669"/>
    <property type="project" value="UniProtKB-ARBA"/>
</dbReference>
<evidence type="ECO:0000313" key="17">
    <source>
        <dbReference type="EMBL" id="KAG7767252.1"/>
    </source>
</evidence>
<comment type="function">
    <text evidence="12">Functions as a component of the Arp2/3 complex which is involved in regulation of actin polymerization and together with an activating nucleation-promoting factor (NPF) mediates the formation of branched actin networks.</text>
</comment>
<evidence type="ECO:0000256" key="1">
    <source>
        <dbReference type="ARBA" id="ARBA00004245"/>
    </source>
</evidence>
<dbReference type="GO" id="GO:0005739">
    <property type="term" value="C:mitochondrion"/>
    <property type="evidence" value="ECO:0007669"/>
    <property type="project" value="TreeGrafter"/>
</dbReference>
<keyword evidence="8" id="KW-0206">Cytoskeleton</keyword>
<dbReference type="Gene3D" id="1.25.40.190">
    <property type="entry name" value="Actin-related protein 2/3 complex subunit 5"/>
    <property type="match status" value="1"/>
</dbReference>
<keyword evidence="18" id="KW-1185">Reference proteome</keyword>
<dbReference type="FunFam" id="1.25.40.190:FF:000003">
    <property type="entry name" value="Actin-related protein 2/3 complex subunit 5"/>
    <property type="match status" value="1"/>
</dbReference>
<evidence type="ECO:0000256" key="3">
    <source>
        <dbReference type="ARBA" id="ARBA00010505"/>
    </source>
</evidence>
<evidence type="ECO:0000256" key="5">
    <source>
        <dbReference type="ARBA" id="ARBA00022559"/>
    </source>
</evidence>
<dbReference type="GO" id="GO:0034314">
    <property type="term" value="P:Arp2/3 complex-mediated actin nucleation"/>
    <property type="evidence" value="ECO:0007669"/>
    <property type="project" value="InterPro"/>
</dbReference>
<comment type="caution">
    <text evidence="16">The sequence shown here is derived from an EMBL/GenBank/DDBJ whole genome shotgun (WGS) entry which is preliminary data.</text>
</comment>
<name>A0AAN6DA12_9ASCO</name>
<evidence type="ECO:0000256" key="8">
    <source>
        <dbReference type="ARBA" id="ARBA00023212"/>
    </source>
</evidence>
<dbReference type="Pfam" id="PF04699">
    <property type="entry name" value="P16-Arc"/>
    <property type="match status" value="1"/>
</dbReference>
<evidence type="ECO:0000313" key="19">
    <source>
        <dbReference type="Proteomes" id="UP000738402"/>
    </source>
</evidence>
<evidence type="ECO:0000256" key="2">
    <source>
        <dbReference type="ARBA" id="ARBA00006084"/>
    </source>
</evidence>
<keyword evidence="4" id="KW-0963">Cytoplasm</keyword>
<comment type="similarity">
    <text evidence="2">Belongs to the ARPC5 family.</text>
</comment>
<evidence type="ECO:0000256" key="13">
    <source>
        <dbReference type="PIRSR" id="PIRSR637944-1"/>
    </source>
</evidence>
<dbReference type="Proteomes" id="UP000697297">
    <property type="component" value="Unassembled WGS sequence"/>
</dbReference>
<proteinExistence type="inferred from homology"/>
<feature type="active site" description="Cysteine sulfenic acid (-SOH) intermediate" evidence="13">
    <location>
        <position position="203"/>
    </location>
</feature>
<accession>A0AAN6DA12</accession>
<evidence type="ECO:0000256" key="6">
    <source>
        <dbReference type="ARBA" id="ARBA00022862"/>
    </source>
</evidence>
<comment type="subcellular location">
    <subcellularLocation>
        <location evidence="1">Cytoplasm</location>
        <location evidence="1">Cytoskeleton</location>
    </subcellularLocation>
</comment>
<dbReference type="InterPro" id="IPR013740">
    <property type="entry name" value="Redoxin"/>
</dbReference>
<keyword evidence="5 14" id="KW-0575">Peroxidase</keyword>
<dbReference type="GO" id="GO:0005885">
    <property type="term" value="C:Arp2/3 protein complex"/>
    <property type="evidence" value="ECO:0007669"/>
    <property type="project" value="InterPro"/>
</dbReference>
<organism evidence="16 19">
    <name type="scientific">Ogataea haglerorum</name>
    <dbReference type="NCBI Taxonomy" id="1937702"/>
    <lineage>
        <taxon>Eukaryota</taxon>
        <taxon>Fungi</taxon>
        <taxon>Dikarya</taxon>
        <taxon>Ascomycota</taxon>
        <taxon>Saccharomycotina</taxon>
        <taxon>Pichiomycetes</taxon>
        <taxon>Pichiales</taxon>
        <taxon>Pichiaceae</taxon>
        <taxon>Ogataea</taxon>
    </lineage>
</organism>
<dbReference type="EMBL" id="JAHLUH010000002">
    <property type="protein sequence ID" value="KAG7730067.1"/>
    <property type="molecule type" value="Genomic_DNA"/>
</dbReference>
<dbReference type="SUPFAM" id="SSF69103">
    <property type="entry name" value="Arp2/3 complex 16 kDa subunit ARPC5"/>
    <property type="match status" value="1"/>
</dbReference>
<dbReference type="GO" id="GO:0005777">
    <property type="term" value="C:peroxisome"/>
    <property type="evidence" value="ECO:0007669"/>
    <property type="project" value="TreeGrafter"/>
</dbReference>
<evidence type="ECO:0000313" key="18">
    <source>
        <dbReference type="Proteomes" id="UP000697297"/>
    </source>
</evidence>
<dbReference type="CDD" id="cd03013">
    <property type="entry name" value="PRX5_like"/>
    <property type="match status" value="1"/>
</dbReference>
<dbReference type="AlphaFoldDB" id="A0AAN6DA12"/>
<dbReference type="EMBL" id="JAHLUN010000003">
    <property type="protein sequence ID" value="KAG7767252.1"/>
    <property type="molecule type" value="Genomic_DNA"/>
</dbReference>
<dbReference type="GO" id="GO:0042744">
    <property type="term" value="P:hydrogen peroxide catabolic process"/>
    <property type="evidence" value="ECO:0007669"/>
    <property type="project" value="TreeGrafter"/>
</dbReference>
<dbReference type="GO" id="GO:0045454">
    <property type="term" value="P:cell redox homeostasis"/>
    <property type="evidence" value="ECO:0007669"/>
    <property type="project" value="TreeGrafter"/>
</dbReference>
<evidence type="ECO:0000256" key="10">
    <source>
        <dbReference type="ARBA" id="ARBA00040214"/>
    </source>
</evidence>
<evidence type="ECO:0000256" key="7">
    <source>
        <dbReference type="ARBA" id="ARBA00023002"/>
    </source>
</evidence>
<comment type="function">
    <text evidence="14">Thiol-specific peroxidase that catalyzes the reduction of hydrogen peroxide and organic hydroperoxides to water and alcohols, respectively. Plays a role in cell protection against oxidative stress by detoxifying peroxides.</text>
</comment>